<dbReference type="Proteomes" id="UP001265746">
    <property type="component" value="Unassembled WGS sequence"/>
</dbReference>
<evidence type="ECO:0000313" key="12">
    <source>
        <dbReference type="EMBL" id="KAK2597862.1"/>
    </source>
</evidence>
<dbReference type="SUPFAM" id="SSF55486">
    <property type="entry name" value="Metalloproteases ('zincins'), catalytic domain"/>
    <property type="match status" value="1"/>
</dbReference>
<dbReference type="Pfam" id="PF05572">
    <property type="entry name" value="Peptidase_M43"/>
    <property type="match status" value="1"/>
</dbReference>
<dbReference type="InterPro" id="IPR008754">
    <property type="entry name" value="Peptidase_M43"/>
</dbReference>
<keyword evidence="6" id="KW-0378">Hydrolase</keyword>
<reference evidence="12" key="1">
    <citation type="submission" date="2023-06" db="EMBL/GenBank/DDBJ databases">
        <authorList>
            <person name="Noh H."/>
        </authorList>
    </citation>
    <scope>NUCLEOTIDE SEQUENCE</scope>
    <source>
        <strain evidence="12">DUCC20226</strain>
    </source>
</reference>
<evidence type="ECO:0000256" key="6">
    <source>
        <dbReference type="ARBA" id="ARBA00022801"/>
    </source>
</evidence>
<keyword evidence="8" id="KW-0482">Metalloprotease</keyword>
<keyword evidence="9" id="KW-1015">Disulfide bond</keyword>
<evidence type="ECO:0000313" key="13">
    <source>
        <dbReference type="Proteomes" id="UP001265746"/>
    </source>
</evidence>
<evidence type="ECO:0000256" key="1">
    <source>
        <dbReference type="ARBA" id="ARBA00003174"/>
    </source>
</evidence>
<dbReference type="GO" id="GO:0008237">
    <property type="term" value="F:metallopeptidase activity"/>
    <property type="evidence" value="ECO:0007669"/>
    <property type="project" value="UniProtKB-KW"/>
</dbReference>
<feature type="domain" description="Peptidase M43 pregnancy-associated plasma-A" evidence="11">
    <location>
        <begin position="128"/>
        <end position="265"/>
    </location>
</feature>
<comment type="caution">
    <text evidence="12">The sequence shown here is derived from an EMBL/GenBank/DDBJ whole genome shotgun (WGS) entry which is preliminary data.</text>
</comment>
<organism evidence="12 13">
    <name type="scientific">Phomopsis amygdali</name>
    <name type="common">Fusicoccum amygdali</name>
    <dbReference type="NCBI Taxonomy" id="1214568"/>
    <lineage>
        <taxon>Eukaryota</taxon>
        <taxon>Fungi</taxon>
        <taxon>Dikarya</taxon>
        <taxon>Ascomycota</taxon>
        <taxon>Pezizomycotina</taxon>
        <taxon>Sordariomycetes</taxon>
        <taxon>Sordariomycetidae</taxon>
        <taxon>Diaporthales</taxon>
        <taxon>Diaporthaceae</taxon>
        <taxon>Diaporthe</taxon>
    </lineage>
</organism>
<protein>
    <recommendedName>
        <fullName evidence="11">Peptidase M43 pregnancy-associated plasma-A domain-containing protein</fullName>
    </recommendedName>
</protein>
<dbReference type="CDD" id="cd04275">
    <property type="entry name" value="ZnMc_pappalysin_like"/>
    <property type="match status" value="1"/>
</dbReference>
<keyword evidence="3" id="KW-0645">Protease</keyword>
<dbReference type="InterPro" id="IPR024079">
    <property type="entry name" value="MetalloPept_cat_dom_sf"/>
</dbReference>
<evidence type="ECO:0000256" key="10">
    <source>
        <dbReference type="SAM" id="SignalP"/>
    </source>
</evidence>
<dbReference type="AlphaFoldDB" id="A0AAD9S2Z0"/>
<dbReference type="PANTHER" id="PTHR47466:SF1">
    <property type="entry name" value="METALLOPROTEASE MEP1 (AFU_ORTHOLOGUE AFUA_1G07730)-RELATED"/>
    <property type="match status" value="1"/>
</dbReference>
<evidence type="ECO:0000256" key="5">
    <source>
        <dbReference type="ARBA" id="ARBA00022729"/>
    </source>
</evidence>
<feature type="chain" id="PRO_5042004569" description="Peptidase M43 pregnancy-associated plasma-A domain-containing protein" evidence="10">
    <location>
        <begin position="24"/>
        <end position="273"/>
    </location>
</feature>
<gene>
    <name evidence="12" type="ORF">N8I77_012619</name>
</gene>
<evidence type="ECO:0000256" key="9">
    <source>
        <dbReference type="ARBA" id="ARBA00023157"/>
    </source>
</evidence>
<dbReference type="GO" id="GO:0046872">
    <property type="term" value="F:metal ion binding"/>
    <property type="evidence" value="ECO:0007669"/>
    <property type="project" value="UniProtKB-KW"/>
</dbReference>
<feature type="signal peptide" evidence="10">
    <location>
        <begin position="1"/>
        <end position="23"/>
    </location>
</feature>
<dbReference type="Gene3D" id="3.40.390.10">
    <property type="entry name" value="Collagenase (Catalytic Domain)"/>
    <property type="match status" value="1"/>
</dbReference>
<accession>A0AAD9S2Z0</accession>
<keyword evidence="7" id="KW-0862">Zinc</keyword>
<comment type="function">
    <text evidence="1">Secreted metalloproteinase that allows assimilation of proteinaceous substrates.</text>
</comment>
<evidence type="ECO:0000256" key="8">
    <source>
        <dbReference type="ARBA" id="ARBA00023049"/>
    </source>
</evidence>
<proteinExistence type="inferred from homology"/>
<dbReference type="GO" id="GO:0006508">
    <property type="term" value="P:proteolysis"/>
    <property type="evidence" value="ECO:0007669"/>
    <property type="project" value="UniProtKB-KW"/>
</dbReference>
<evidence type="ECO:0000256" key="7">
    <source>
        <dbReference type="ARBA" id="ARBA00022833"/>
    </source>
</evidence>
<sequence>MKSFTRILVTLGGVFVAAQELCGSPEPPAGLRALVSRTQNGPRNVAAEQAINTYIHVITTEAKEGQYPRSMIDQQIEVLNDRFAGSGFTFATVSVDYSVNDTWAFCGVWEQCEFDFKAALRQGTYADLNLYYLSDLSENMGVLGYAFYPDSDVDEATLSRDGVVNLAGTLPGAEMANYDLGLTTVHEVGHWLGLFHTFQGNSCTGEGDLVADTPQQLEASAGCPASSDTCPDSPGLDPIHNYMDYTTDVCKTEFTPGQIARAQDIFATLRLGK</sequence>
<evidence type="ECO:0000256" key="2">
    <source>
        <dbReference type="ARBA" id="ARBA00008721"/>
    </source>
</evidence>
<comment type="similarity">
    <text evidence="2">Belongs to the peptidase M43B family.</text>
</comment>
<dbReference type="EMBL" id="JAUJFL010000009">
    <property type="protein sequence ID" value="KAK2597862.1"/>
    <property type="molecule type" value="Genomic_DNA"/>
</dbReference>
<name>A0AAD9S2Z0_PHOAM</name>
<keyword evidence="13" id="KW-1185">Reference proteome</keyword>
<evidence type="ECO:0000259" key="11">
    <source>
        <dbReference type="Pfam" id="PF05572"/>
    </source>
</evidence>
<evidence type="ECO:0000256" key="3">
    <source>
        <dbReference type="ARBA" id="ARBA00022670"/>
    </source>
</evidence>
<dbReference type="PANTHER" id="PTHR47466">
    <property type="match status" value="1"/>
</dbReference>
<keyword evidence="4" id="KW-0479">Metal-binding</keyword>
<keyword evidence="5 10" id="KW-0732">Signal</keyword>
<evidence type="ECO:0000256" key="4">
    <source>
        <dbReference type="ARBA" id="ARBA00022723"/>
    </source>
</evidence>